<dbReference type="SUPFAM" id="SSF50341">
    <property type="entry name" value="CheW-like"/>
    <property type="match status" value="1"/>
</dbReference>
<gene>
    <name evidence="5" type="ORF">FXN63_13810</name>
</gene>
<dbReference type="InterPro" id="IPR036061">
    <property type="entry name" value="CheW-like_dom_sf"/>
</dbReference>
<name>A0A5C0AWK8_9BURK</name>
<dbReference type="Gene3D" id="2.40.50.180">
    <property type="entry name" value="CheA-289, Domain 4"/>
    <property type="match status" value="1"/>
</dbReference>
<dbReference type="GO" id="GO:0006935">
    <property type="term" value="P:chemotaxis"/>
    <property type="evidence" value="ECO:0007669"/>
    <property type="project" value="InterPro"/>
</dbReference>
<evidence type="ECO:0000259" key="4">
    <source>
        <dbReference type="PROSITE" id="PS50851"/>
    </source>
</evidence>
<accession>A0A5C0AWK8</accession>
<comment type="subcellular location">
    <subcellularLocation>
        <location evidence="1">Cytoplasm</location>
    </subcellularLocation>
</comment>
<dbReference type="PANTHER" id="PTHR22617">
    <property type="entry name" value="CHEMOTAXIS SENSOR HISTIDINE KINASE-RELATED"/>
    <property type="match status" value="1"/>
</dbReference>
<dbReference type="GO" id="GO:0007165">
    <property type="term" value="P:signal transduction"/>
    <property type="evidence" value="ECO:0007669"/>
    <property type="project" value="InterPro"/>
</dbReference>
<evidence type="ECO:0000256" key="1">
    <source>
        <dbReference type="ARBA" id="ARBA00004496"/>
    </source>
</evidence>
<proteinExistence type="predicted"/>
<evidence type="ECO:0000313" key="6">
    <source>
        <dbReference type="Proteomes" id="UP000325161"/>
    </source>
</evidence>
<dbReference type="PROSITE" id="PS50851">
    <property type="entry name" value="CHEW"/>
    <property type="match status" value="1"/>
</dbReference>
<protein>
    <recommendedName>
        <fullName evidence="2">Chemotaxis protein CheW</fullName>
    </recommendedName>
</protein>
<dbReference type="Gene3D" id="2.30.30.40">
    <property type="entry name" value="SH3 Domains"/>
    <property type="match status" value="1"/>
</dbReference>
<dbReference type="KEGG" id="pacr:FXN63_13810"/>
<evidence type="ECO:0000256" key="3">
    <source>
        <dbReference type="ARBA" id="ARBA00022490"/>
    </source>
</evidence>
<dbReference type="Proteomes" id="UP000325161">
    <property type="component" value="Chromosome"/>
</dbReference>
<keyword evidence="6" id="KW-1185">Reference proteome</keyword>
<dbReference type="InterPro" id="IPR039315">
    <property type="entry name" value="CheW"/>
</dbReference>
<dbReference type="GO" id="GO:0005829">
    <property type="term" value="C:cytosol"/>
    <property type="evidence" value="ECO:0007669"/>
    <property type="project" value="TreeGrafter"/>
</dbReference>
<dbReference type="EMBL" id="CP043046">
    <property type="protein sequence ID" value="QEI06789.1"/>
    <property type="molecule type" value="Genomic_DNA"/>
</dbReference>
<organism evidence="5 6">
    <name type="scientific">Pigmentiphaga aceris</name>
    <dbReference type="NCBI Taxonomy" id="1940612"/>
    <lineage>
        <taxon>Bacteria</taxon>
        <taxon>Pseudomonadati</taxon>
        <taxon>Pseudomonadota</taxon>
        <taxon>Betaproteobacteria</taxon>
        <taxon>Burkholderiales</taxon>
        <taxon>Alcaligenaceae</taxon>
        <taxon>Pigmentiphaga</taxon>
    </lineage>
</organism>
<keyword evidence="3" id="KW-0963">Cytoplasm</keyword>
<dbReference type="Pfam" id="PF01584">
    <property type="entry name" value="CheW"/>
    <property type="match status" value="1"/>
</dbReference>
<dbReference type="PANTHER" id="PTHR22617:SF45">
    <property type="entry name" value="CHEMOTAXIS PROTEIN CHEW"/>
    <property type="match status" value="1"/>
</dbReference>
<evidence type="ECO:0000256" key="2">
    <source>
        <dbReference type="ARBA" id="ARBA00021483"/>
    </source>
</evidence>
<dbReference type="OrthoDB" id="21516at2"/>
<dbReference type="InterPro" id="IPR002545">
    <property type="entry name" value="CheW-lke_dom"/>
</dbReference>
<reference evidence="5 6" key="1">
    <citation type="submission" date="2019-08" db="EMBL/GenBank/DDBJ databases">
        <title>Amphibian skin-associated Pigmentiphaga: genome sequence and occurrence across geography and hosts.</title>
        <authorList>
            <person name="Bletz M.C."/>
            <person name="Bunk B."/>
            <person name="Sproeer C."/>
            <person name="Biwer P."/>
            <person name="Reiter S."/>
            <person name="Rabemananjara F.C.E."/>
            <person name="Schulz S."/>
            <person name="Overmann J."/>
            <person name="Vences M."/>
        </authorList>
    </citation>
    <scope>NUCLEOTIDE SEQUENCE [LARGE SCALE GENOMIC DNA]</scope>
    <source>
        <strain evidence="5 6">Mada1488</strain>
    </source>
</reference>
<dbReference type="AlphaFoldDB" id="A0A5C0AWK8"/>
<evidence type="ECO:0000313" key="5">
    <source>
        <dbReference type="EMBL" id="QEI06789.1"/>
    </source>
</evidence>
<sequence length="227" mass="24623">MSDTLIQALAPLHDDIDPCWRTIGTRGDQSCPKLQEYLRCVNCSVYHDKAQALLERLPARVDDEADEVEFGQESSSERFNVLVFRLEGEWLAVPTRMLDEVSEPRGVHPVPHRRRGALLGLVNVRGALTPCISLARLLSLPADTSDRSGLENRGRMLIVKDGARQIAIPVDAVEGIHAIRRQAVTAAPATLSAGTQSVATGVVDCGKHRAGLIDPTRLQQALAGVLA</sequence>
<dbReference type="SMART" id="SM00260">
    <property type="entry name" value="CheW"/>
    <property type="match status" value="1"/>
</dbReference>
<dbReference type="RefSeq" id="WP_148815746.1">
    <property type="nucleotide sequence ID" value="NZ_CP043046.1"/>
</dbReference>
<feature type="domain" description="CheW-like" evidence="4">
    <location>
        <begin position="78"/>
        <end position="224"/>
    </location>
</feature>